<dbReference type="Proteomes" id="UP001183202">
    <property type="component" value="Unassembled WGS sequence"/>
</dbReference>
<evidence type="ECO:0000313" key="2">
    <source>
        <dbReference type="EMBL" id="MDT0352981.1"/>
    </source>
</evidence>
<dbReference type="EMBL" id="JAVREJ010000024">
    <property type="protein sequence ID" value="MDT0352981.1"/>
    <property type="molecule type" value="Genomic_DNA"/>
</dbReference>
<organism evidence="2 3">
    <name type="scientific">Pseudonocardia charpentierae</name>
    <dbReference type="NCBI Taxonomy" id="3075545"/>
    <lineage>
        <taxon>Bacteria</taxon>
        <taxon>Bacillati</taxon>
        <taxon>Actinomycetota</taxon>
        <taxon>Actinomycetes</taxon>
        <taxon>Pseudonocardiales</taxon>
        <taxon>Pseudonocardiaceae</taxon>
        <taxon>Pseudonocardia</taxon>
    </lineage>
</organism>
<comment type="caution">
    <text evidence="2">The sequence shown here is derived from an EMBL/GenBank/DDBJ whole genome shotgun (WGS) entry which is preliminary data.</text>
</comment>
<reference evidence="3" key="1">
    <citation type="submission" date="2023-07" db="EMBL/GenBank/DDBJ databases">
        <title>30 novel species of actinomycetes from the DSMZ collection.</title>
        <authorList>
            <person name="Nouioui I."/>
        </authorList>
    </citation>
    <scope>NUCLEOTIDE SEQUENCE [LARGE SCALE GENOMIC DNA]</scope>
    <source>
        <strain evidence="3">DSM 45834</strain>
    </source>
</reference>
<dbReference type="InterPro" id="IPR013320">
    <property type="entry name" value="ConA-like_dom_sf"/>
</dbReference>
<evidence type="ECO:0000313" key="3">
    <source>
        <dbReference type="Proteomes" id="UP001183202"/>
    </source>
</evidence>
<name>A0ABU2NGU7_9PSEU</name>
<accession>A0ABU2NGU7</accession>
<keyword evidence="3" id="KW-1185">Reference proteome</keyword>
<dbReference type="Pfam" id="PF00722">
    <property type="entry name" value="Glyco_hydro_16"/>
    <property type="match status" value="1"/>
</dbReference>
<sequence length="252" mass="28025">MIRSTVFDEHFDQPVLDPAVWTTSYLPAWSSRAAAAATYAVEDDGLHLTIPADHPLWCPDLHTTPLRVSAVQSGNWSGPVGSSRGQQPFRDGLVVREEQPTVLGFTPHHGRVEVTCSARIQPWSMFSAWMVGIEDEPDRCGEICLVEVFGDAVDGHRAAVGSGIHPFRDPRLVEEFSAEAMTIDVTQPHRYAIDWQPGRVEFFVDDERMRVCAQAPDYPLQLILGVFDFPDRRPAGEVAVAELAVHRVRGTR</sequence>
<feature type="domain" description="GH16" evidence="1">
    <location>
        <begin position="109"/>
        <end position="217"/>
    </location>
</feature>
<dbReference type="CDD" id="cd00413">
    <property type="entry name" value="Glyco_hydrolase_16"/>
    <property type="match status" value="1"/>
</dbReference>
<evidence type="ECO:0000259" key="1">
    <source>
        <dbReference type="Pfam" id="PF00722"/>
    </source>
</evidence>
<dbReference type="RefSeq" id="WP_311559492.1">
    <property type="nucleotide sequence ID" value="NZ_JAVREJ010000024.1"/>
</dbReference>
<dbReference type="InterPro" id="IPR000757">
    <property type="entry name" value="Beta-glucanase-like"/>
</dbReference>
<proteinExistence type="predicted"/>
<keyword evidence="2" id="KW-0378">Hydrolase</keyword>
<gene>
    <name evidence="2" type="ORF">RM445_26040</name>
</gene>
<dbReference type="GO" id="GO:0016787">
    <property type="term" value="F:hydrolase activity"/>
    <property type="evidence" value="ECO:0007669"/>
    <property type="project" value="UniProtKB-KW"/>
</dbReference>
<dbReference type="Gene3D" id="2.60.120.200">
    <property type="match status" value="1"/>
</dbReference>
<protein>
    <submittedName>
        <fullName evidence="2">Glycoside hydrolase family 16 protein</fullName>
    </submittedName>
</protein>
<dbReference type="SUPFAM" id="SSF49899">
    <property type="entry name" value="Concanavalin A-like lectins/glucanases"/>
    <property type="match status" value="1"/>
</dbReference>